<sequence>MAEGVDTPTAILASAAAALRENPFDDISYRTLGDAVGVSERTVYRHFPTRSHLLEGVAGWIESTEFPLPPFVTIDQFQDAARARFLAFDSSPAFAFVCARAASISPTGEPEPTFFTRALATMLATNHPSVNERDRRRVAAALRYFASAQFWARMRTGFEMSAPAIADVFERTVAKVLGDVLILTDTEMAGVSRRAPA</sequence>
<dbReference type="PROSITE" id="PS50977">
    <property type="entry name" value="HTH_TETR_2"/>
    <property type="match status" value="1"/>
</dbReference>
<feature type="DNA-binding region" description="H-T-H motif" evidence="2">
    <location>
        <begin position="28"/>
        <end position="47"/>
    </location>
</feature>
<keyword evidence="5" id="KW-1185">Reference proteome</keyword>
<dbReference type="InterPro" id="IPR001647">
    <property type="entry name" value="HTH_TetR"/>
</dbReference>
<evidence type="ECO:0000256" key="1">
    <source>
        <dbReference type="ARBA" id="ARBA00023125"/>
    </source>
</evidence>
<reference evidence="5" key="1">
    <citation type="journal article" date="2019" name="Int. J. Syst. Evol. Microbiol.">
        <title>The Global Catalogue of Microorganisms (GCM) 10K type strain sequencing project: providing services to taxonomists for standard genome sequencing and annotation.</title>
        <authorList>
            <consortium name="The Broad Institute Genomics Platform"/>
            <consortium name="The Broad Institute Genome Sequencing Center for Infectious Disease"/>
            <person name="Wu L."/>
            <person name="Ma J."/>
        </authorList>
    </citation>
    <scope>NUCLEOTIDE SEQUENCE [LARGE SCALE GENOMIC DNA]</scope>
    <source>
        <strain evidence="5">JCM 14902</strain>
    </source>
</reference>
<evidence type="ECO:0000313" key="5">
    <source>
        <dbReference type="Proteomes" id="UP001500326"/>
    </source>
</evidence>
<proteinExistence type="predicted"/>
<evidence type="ECO:0000313" key="4">
    <source>
        <dbReference type="EMBL" id="GAA1998999.1"/>
    </source>
</evidence>
<comment type="caution">
    <text evidence="4">The sequence shown here is derived from an EMBL/GenBank/DDBJ whole genome shotgun (WGS) entry which is preliminary data.</text>
</comment>
<gene>
    <name evidence="4" type="ORF">GCM10009777_40380</name>
</gene>
<dbReference type="SUPFAM" id="SSF46689">
    <property type="entry name" value="Homeodomain-like"/>
    <property type="match status" value="1"/>
</dbReference>
<accession>A0ABP5ELV0</accession>
<dbReference type="EMBL" id="BAAAOH010000001">
    <property type="protein sequence ID" value="GAA1998999.1"/>
    <property type="molecule type" value="Genomic_DNA"/>
</dbReference>
<name>A0ABP5ELV0_9MICO</name>
<dbReference type="Gene3D" id="1.10.357.10">
    <property type="entry name" value="Tetracycline Repressor, domain 2"/>
    <property type="match status" value="1"/>
</dbReference>
<evidence type="ECO:0000256" key="2">
    <source>
        <dbReference type="PROSITE-ProRule" id="PRU00335"/>
    </source>
</evidence>
<feature type="domain" description="HTH tetR-type" evidence="3">
    <location>
        <begin position="5"/>
        <end position="65"/>
    </location>
</feature>
<keyword evidence="1 2" id="KW-0238">DNA-binding</keyword>
<protein>
    <submittedName>
        <fullName evidence="4">TetR family transcriptional regulator</fullName>
    </submittedName>
</protein>
<evidence type="ECO:0000259" key="3">
    <source>
        <dbReference type="PROSITE" id="PS50977"/>
    </source>
</evidence>
<dbReference type="Pfam" id="PF00440">
    <property type="entry name" value="TetR_N"/>
    <property type="match status" value="1"/>
</dbReference>
<organism evidence="4 5">
    <name type="scientific">Microbacterium pumilum</name>
    <dbReference type="NCBI Taxonomy" id="344165"/>
    <lineage>
        <taxon>Bacteria</taxon>
        <taxon>Bacillati</taxon>
        <taxon>Actinomycetota</taxon>
        <taxon>Actinomycetes</taxon>
        <taxon>Micrococcales</taxon>
        <taxon>Microbacteriaceae</taxon>
        <taxon>Microbacterium</taxon>
    </lineage>
</organism>
<dbReference type="InterPro" id="IPR009057">
    <property type="entry name" value="Homeodomain-like_sf"/>
</dbReference>
<dbReference type="Proteomes" id="UP001500326">
    <property type="component" value="Unassembled WGS sequence"/>
</dbReference>